<dbReference type="Gene3D" id="3.30.1330.40">
    <property type="entry name" value="RutC-like"/>
    <property type="match status" value="2"/>
</dbReference>
<dbReference type="FunFam" id="3.40.50.620:FF:000145">
    <property type="entry name" value="ATP-binding domain containing protein"/>
    <property type="match status" value="1"/>
</dbReference>
<proteinExistence type="predicted"/>
<name>A0A9P4T4P0_CURKU</name>
<evidence type="ECO:0000313" key="9">
    <source>
        <dbReference type="Proteomes" id="UP000801428"/>
    </source>
</evidence>
<dbReference type="CDD" id="cd01994">
    <property type="entry name" value="AANH_PF0828-like"/>
    <property type="match status" value="1"/>
</dbReference>
<comment type="caution">
    <text evidence="8">The sequence shown here is derived from an EMBL/GenBank/DDBJ whole genome shotgun (WGS) entry which is preliminary data.</text>
</comment>
<dbReference type="SUPFAM" id="SSF55298">
    <property type="entry name" value="YjgF-like"/>
    <property type="match status" value="2"/>
</dbReference>
<evidence type="ECO:0000256" key="3">
    <source>
        <dbReference type="ARBA" id="ARBA00029814"/>
    </source>
</evidence>
<dbReference type="GO" id="GO:0017178">
    <property type="term" value="F:diphthine-ammonia ligase activity"/>
    <property type="evidence" value="ECO:0007669"/>
    <property type="project" value="UniProtKB-EC"/>
</dbReference>
<dbReference type="Pfam" id="PF01902">
    <property type="entry name" value="Diphthami_syn_2"/>
    <property type="match status" value="2"/>
</dbReference>
<dbReference type="SUPFAM" id="SSF52402">
    <property type="entry name" value="Adenine nucleotide alpha hydrolases-like"/>
    <property type="match status" value="1"/>
</dbReference>
<dbReference type="InterPro" id="IPR014729">
    <property type="entry name" value="Rossmann-like_a/b/a_fold"/>
</dbReference>
<accession>A0A9P4T4P0</accession>
<dbReference type="NCBIfam" id="TIGR00290">
    <property type="entry name" value="MJ0570_dom"/>
    <property type="match status" value="1"/>
</dbReference>
<feature type="domain" description="Diphthamide synthase" evidence="7">
    <location>
        <begin position="104"/>
        <end position="251"/>
    </location>
</feature>
<dbReference type="GO" id="GO:0017183">
    <property type="term" value="P:protein histidyl modification to diphthamide"/>
    <property type="evidence" value="ECO:0007669"/>
    <property type="project" value="TreeGrafter"/>
</dbReference>
<dbReference type="Proteomes" id="UP000801428">
    <property type="component" value="Unassembled WGS sequence"/>
</dbReference>
<dbReference type="InterPro" id="IPR030662">
    <property type="entry name" value="DPH6/MJ0570"/>
</dbReference>
<feature type="domain" description="Diphthamide synthase" evidence="7">
    <location>
        <begin position="4"/>
        <end position="88"/>
    </location>
</feature>
<evidence type="ECO:0000256" key="4">
    <source>
        <dbReference type="ARBA" id="ARBA00031552"/>
    </source>
</evidence>
<evidence type="ECO:0000256" key="6">
    <source>
        <dbReference type="SAM" id="MobiDB-lite"/>
    </source>
</evidence>
<evidence type="ECO:0000256" key="5">
    <source>
        <dbReference type="ARBA" id="ARBA00048108"/>
    </source>
</evidence>
<dbReference type="PANTHER" id="PTHR12196">
    <property type="entry name" value="DOMAIN OF UNKNOWN FUNCTION 71 DUF71 -CONTAINING PROTEIN"/>
    <property type="match status" value="1"/>
</dbReference>
<feature type="region of interest" description="Disordered" evidence="6">
    <location>
        <begin position="606"/>
        <end position="670"/>
    </location>
</feature>
<dbReference type="AlphaFoldDB" id="A0A9P4T4P0"/>
<evidence type="ECO:0000313" key="8">
    <source>
        <dbReference type="EMBL" id="KAF2994814.1"/>
    </source>
</evidence>
<evidence type="ECO:0000256" key="1">
    <source>
        <dbReference type="ARBA" id="ARBA00012089"/>
    </source>
</evidence>
<dbReference type="Gene3D" id="3.90.1490.10">
    <property type="entry name" value="putative n-type atp pyrophosphatase, domain 2"/>
    <property type="match status" value="1"/>
</dbReference>
<comment type="catalytic activity">
    <reaction evidence="5">
        <text>diphthine-[translation elongation factor 2] + NH4(+) + ATP = diphthamide-[translation elongation factor 2] + AMP + diphosphate + H(+)</text>
        <dbReference type="Rhea" id="RHEA:19753"/>
        <dbReference type="Rhea" id="RHEA-COMP:10172"/>
        <dbReference type="Rhea" id="RHEA-COMP:10174"/>
        <dbReference type="ChEBI" id="CHEBI:15378"/>
        <dbReference type="ChEBI" id="CHEBI:16692"/>
        <dbReference type="ChEBI" id="CHEBI:28938"/>
        <dbReference type="ChEBI" id="CHEBI:30616"/>
        <dbReference type="ChEBI" id="CHEBI:33019"/>
        <dbReference type="ChEBI" id="CHEBI:82696"/>
        <dbReference type="ChEBI" id="CHEBI:456215"/>
        <dbReference type="EC" id="6.3.1.14"/>
    </reaction>
</comment>
<dbReference type="CDD" id="cd06156">
    <property type="entry name" value="eu_AANH_C_2"/>
    <property type="match status" value="1"/>
</dbReference>
<dbReference type="EC" id="6.3.1.14" evidence="1"/>
<dbReference type="InterPro" id="IPR002761">
    <property type="entry name" value="Diphthami_syn_dom"/>
</dbReference>
<dbReference type="InterPro" id="IPR006175">
    <property type="entry name" value="YjgF/YER057c/UK114"/>
</dbReference>
<keyword evidence="9" id="KW-1185">Reference proteome</keyword>
<organism evidence="8 9">
    <name type="scientific">Curvularia kusanoi</name>
    <name type="common">Cochliobolus kusanoi</name>
    <dbReference type="NCBI Taxonomy" id="90978"/>
    <lineage>
        <taxon>Eukaryota</taxon>
        <taxon>Fungi</taxon>
        <taxon>Dikarya</taxon>
        <taxon>Ascomycota</taxon>
        <taxon>Pezizomycotina</taxon>
        <taxon>Dothideomycetes</taxon>
        <taxon>Pleosporomycetidae</taxon>
        <taxon>Pleosporales</taxon>
        <taxon>Pleosporineae</taxon>
        <taxon>Pleosporaceae</taxon>
        <taxon>Curvularia</taxon>
    </lineage>
</organism>
<reference evidence="8" key="1">
    <citation type="submission" date="2019-04" db="EMBL/GenBank/DDBJ databases">
        <title>Sequencing of skin fungus with MAO and IRED activity.</title>
        <authorList>
            <person name="Marsaioli A.J."/>
            <person name="Bonatto J.M.C."/>
            <person name="Reis Junior O."/>
        </authorList>
    </citation>
    <scope>NUCLEOTIDE SEQUENCE</scope>
    <source>
        <strain evidence="8">30M1</strain>
    </source>
</reference>
<dbReference type="OrthoDB" id="686384at2759"/>
<dbReference type="InterPro" id="IPR035959">
    <property type="entry name" value="RutC-like_sf"/>
</dbReference>
<protein>
    <recommendedName>
        <fullName evidence="2">Diphthine--ammonia ligase</fullName>
        <ecNumber evidence="1">6.3.1.14</ecNumber>
    </recommendedName>
    <alternativeName>
        <fullName evidence="3">Diphthamide synthase</fullName>
    </alternativeName>
    <alternativeName>
        <fullName evidence="4">Diphthamide synthetase</fullName>
    </alternativeName>
</protein>
<sequence length="840" mass="90117">MALNVIALISGGKDSFFSILHCIANGHTVVALANLHPSSSASSSNEGDLNSYMYQTVGHSVIPLYEEALGLPLYRQEITGKAVNSSRDYAFNPQSSGDGANPQEQDETEDLVPLLRKVMHAHPEANAVCSGAILSTYQRTRVESVALRLGLTPLSFLWQYPVLPPYSQSQLLLDMGAVGQEAVIIKTASGGLDERILGWNVAAQSTIARLKKGMAMFGEESNGAVVGEGGEFETLALDGPSPVWRKRIRIEPGAAGVSEGGQSVLRMRASELEEKKDSVEGNGDWLAALRIPDLFDDEFKRVLQAVEKALSSSHNTNTNADARSFVSDTATLVNPPAPISPSTSSPFSSLPRNASVDAPTVFTYSNLSDTSRSASSSSAPSPSRQLTKLLLRLDHVLKQWHLSRSEINHCTLLLRNMSDFSTLNPIYGQYFSGVNPPARVTVAVGDCMPSGIDVLLSITIDKPGRDRKGKITRPVDRQGLHVQGRSYWAPANIGPYSQAVSVRVPVSSAQSAQGEGSGSGSSSSAGEVVYVAGQIPLIPSSMELYTQDGFKGQAVLALQHLWRIGRAKGVRWWTGAVGYITPSPSEPATLSKVRTAQAAWRAIHSRNQKLDEDEDDNDNEYPSDSDSDEDEDEVSIDPWDRRNTHAPSFNDATLRNPLPDTSAIHPPTSTTPPVFIVQVAALPRDAAIEWSCTGLTSISLSTTSSPLAPSLSLTKPTHPSGSTFFALAINAPADTDALRHLGPDSVREWSAATLYVSPGFGGQSGEYRKFGWRGVQWVPVERCWDGEGRECSAVLVGRVDREGDGGERRGSAAGRGMGELMGKLKFAGKEVREALEGVGA</sequence>
<feature type="compositionally biased region" description="Acidic residues" evidence="6">
    <location>
        <begin position="611"/>
        <end position="635"/>
    </location>
</feature>
<dbReference type="Gene3D" id="3.40.50.620">
    <property type="entry name" value="HUPs"/>
    <property type="match status" value="1"/>
</dbReference>
<dbReference type="PANTHER" id="PTHR12196:SF2">
    <property type="entry name" value="DIPHTHINE--AMMONIA LIGASE"/>
    <property type="match status" value="1"/>
</dbReference>
<evidence type="ECO:0000256" key="2">
    <source>
        <dbReference type="ARBA" id="ARBA00018426"/>
    </source>
</evidence>
<dbReference type="Pfam" id="PF01042">
    <property type="entry name" value="Ribonuc_L-PSP"/>
    <property type="match status" value="1"/>
</dbReference>
<gene>
    <name evidence="8" type="ORF">E8E13_001963</name>
</gene>
<evidence type="ECO:0000259" key="7">
    <source>
        <dbReference type="Pfam" id="PF01902"/>
    </source>
</evidence>
<dbReference type="EMBL" id="SWKU01000037">
    <property type="protein sequence ID" value="KAF2994814.1"/>
    <property type="molecule type" value="Genomic_DNA"/>
</dbReference>